<name>A0A8S5RBC2_9VIRU</name>
<dbReference type="EMBL" id="BK059087">
    <property type="protein sequence ID" value="DAE28450.1"/>
    <property type="molecule type" value="Genomic_DNA"/>
</dbReference>
<evidence type="ECO:0000313" key="1">
    <source>
        <dbReference type="EMBL" id="DAE28450.1"/>
    </source>
</evidence>
<sequence length="190" mass="21083">MATCRIDPVRVELLRILISCEPAILSKISFQDGSGRKTGKKLQVREDGTVIFYCGKGPLWWQRCCNDYELVSIVDVALRVADVITGSHGTRNELAFDGITKSILDEAIKKKDYDCVVDILFDSMRNCSDGALHSKYINQEAIQKYAKENGHRTKEEITIEGPLLATLGIDLGGGRIANVVGQVKNKIIRN</sequence>
<organism evidence="1">
    <name type="scientific">virus sp. ct9pU4</name>
    <dbReference type="NCBI Taxonomy" id="2828248"/>
    <lineage>
        <taxon>Viruses</taxon>
    </lineage>
</organism>
<proteinExistence type="predicted"/>
<protein>
    <submittedName>
        <fullName evidence="1">Uncharacterized protein</fullName>
    </submittedName>
</protein>
<reference evidence="1" key="1">
    <citation type="journal article" date="2021" name="Proc. Natl. Acad. Sci. U.S.A.">
        <title>A Catalog of Tens of Thousands of Viruses from Human Metagenomes Reveals Hidden Associations with Chronic Diseases.</title>
        <authorList>
            <person name="Tisza M.J."/>
            <person name="Buck C.B."/>
        </authorList>
    </citation>
    <scope>NUCLEOTIDE SEQUENCE</scope>
    <source>
        <strain evidence="1">Ct9pU4</strain>
    </source>
</reference>
<accession>A0A8S5RBC2</accession>